<evidence type="ECO:0000313" key="2">
    <source>
        <dbReference type="Proteomes" id="UP001345691"/>
    </source>
</evidence>
<organism evidence="1 2">
    <name type="scientific">Exophiala sideris</name>
    <dbReference type="NCBI Taxonomy" id="1016849"/>
    <lineage>
        <taxon>Eukaryota</taxon>
        <taxon>Fungi</taxon>
        <taxon>Dikarya</taxon>
        <taxon>Ascomycota</taxon>
        <taxon>Pezizomycotina</taxon>
        <taxon>Eurotiomycetes</taxon>
        <taxon>Chaetothyriomycetidae</taxon>
        <taxon>Chaetothyriales</taxon>
        <taxon>Herpotrichiellaceae</taxon>
        <taxon>Exophiala</taxon>
    </lineage>
</organism>
<sequence length="76" mass="8791">MTTFAEWTTLINNQLPVEVYFEQTTMEEWAAMVDFIPGLGMELAQMWSYCEKVGYFGGQNGGTRIITDPWIAYQRI</sequence>
<protein>
    <submittedName>
        <fullName evidence="1">Uncharacterized protein</fullName>
    </submittedName>
</protein>
<reference evidence="1 2" key="1">
    <citation type="submission" date="2023-08" db="EMBL/GenBank/DDBJ databases">
        <title>Black Yeasts Isolated from many extreme environments.</title>
        <authorList>
            <person name="Coleine C."/>
            <person name="Stajich J.E."/>
            <person name="Selbmann L."/>
        </authorList>
    </citation>
    <scope>NUCLEOTIDE SEQUENCE [LARGE SCALE GENOMIC DNA]</scope>
    <source>
        <strain evidence="1 2">CCFEE 6328</strain>
    </source>
</reference>
<dbReference type="Proteomes" id="UP001345691">
    <property type="component" value="Unassembled WGS sequence"/>
</dbReference>
<comment type="caution">
    <text evidence="1">The sequence shown here is derived from an EMBL/GenBank/DDBJ whole genome shotgun (WGS) entry which is preliminary data.</text>
</comment>
<keyword evidence="2" id="KW-1185">Reference proteome</keyword>
<evidence type="ECO:0000313" key="1">
    <source>
        <dbReference type="EMBL" id="KAK5060340.1"/>
    </source>
</evidence>
<name>A0ABR0JBC1_9EURO</name>
<accession>A0ABR0JBC1</accession>
<dbReference type="EMBL" id="JAVRRF010000011">
    <property type="protein sequence ID" value="KAK5060340.1"/>
    <property type="molecule type" value="Genomic_DNA"/>
</dbReference>
<proteinExistence type="predicted"/>
<gene>
    <name evidence="1" type="ORF">LTR69_005657</name>
</gene>